<name>A0A371J570_9FIRM</name>
<sequence>MKKGDLIWGSIILIMAILLLIENTRDVFILFTESNKLIGGFIKFGVLSTMGEMLAGRITTGKWRFSSFFFIRAIIWGLLGVVITLMFSIFDAGVAKSLSSGLLPGANSKLTFAFLTSAIMNLTFAPTFMFTHKVTDTYLDLKYEKVKNINISIITDRIDLSNFLSFVVGKTIPLFWIPAHTITFLIPGEYRVLFAAILSIALGVLLALGKKSKTSKV</sequence>
<keyword evidence="1" id="KW-0812">Transmembrane</keyword>
<feature type="transmembrane region" description="Helical" evidence="1">
    <location>
        <begin position="192"/>
        <end position="209"/>
    </location>
</feature>
<evidence type="ECO:0000313" key="2">
    <source>
        <dbReference type="EMBL" id="RDY27885.1"/>
    </source>
</evidence>
<dbReference type="OrthoDB" id="1115879at2"/>
<gene>
    <name evidence="2" type="ORF">CHL78_007735</name>
</gene>
<feature type="transmembrane region" description="Helical" evidence="1">
    <location>
        <begin position="7"/>
        <end position="31"/>
    </location>
</feature>
<protein>
    <recommendedName>
        <fullName evidence="4">Mpv17/PMP22 family protein</fullName>
    </recommendedName>
</protein>
<feature type="transmembrane region" description="Helical" evidence="1">
    <location>
        <begin position="163"/>
        <end position="186"/>
    </location>
</feature>
<feature type="transmembrane region" description="Helical" evidence="1">
    <location>
        <begin position="37"/>
        <end position="56"/>
    </location>
</feature>
<dbReference type="Proteomes" id="UP000215694">
    <property type="component" value="Unassembled WGS sequence"/>
</dbReference>
<proteinExistence type="predicted"/>
<comment type="caution">
    <text evidence="2">The sequence shown here is derived from an EMBL/GenBank/DDBJ whole genome shotgun (WGS) entry which is preliminary data.</text>
</comment>
<dbReference type="EMBL" id="NOJY02000010">
    <property type="protein sequence ID" value="RDY27885.1"/>
    <property type="molecule type" value="Genomic_DNA"/>
</dbReference>
<evidence type="ECO:0008006" key="4">
    <source>
        <dbReference type="Google" id="ProtNLM"/>
    </source>
</evidence>
<organism evidence="2 3">
    <name type="scientific">Romboutsia weinsteinii</name>
    <dbReference type="NCBI Taxonomy" id="2020949"/>
    <lineage>
        <taxon>Bacteria</taxon>
        <taxon>Bacillati</taxon>
        <taxon>Bacillota</taxon>
        <taxon>Clostridia</taxon>
        <taxon>Peptostreptococcales</taxon>
        <taxon>Peptostreptococcaceae</taxon>
        <taxon>Romboutsia</taxon>
    </lineage>
</organism>
<keyword evidence="1" id="KW-0472">Membrane</keyword>
<keyword evidence="1" id="KW-1133">Transmembrane helix</keyword>
<evidence type="ECO:0000313" key="3">
    <source>
        <dbReference type="Proteomes" id="UP000215694"/>
    </source>
</evidence>
<keyword evidence="3" id="KW-1185">Reference proteome</keyword>
<dbReference type="RefSeq" id="WP_116041343.1">
    <property type="nucleotide sequence ID" value="NZ_NOJY02000010.1"/>
</dbReference>
<evidence type="ECO:0000256" key="1">
    <source>
        <dbReference type="SAM" id="Phobius"/>
    </source>
</evidence>
<reference evidence="2 3" key="1">
    <citation type="journal article" date="2017" name="Genome Announc.">
        <title>Draft Genome Sequence of Romboutsia weinsteinii sp. nov. Strain CCRI-19649(T) Isolated from Surface Water.</title>
        <authorList>
            <person name="Maheux A.F."/>
            <person name="Boudreau D.K."/>
            <person name="Berube E."/>
            <person name="Boissinot M."/>
            <person name="Cantin P."/>
            <person name="Raymond F."/>
            <person name="Corbeil J."/>
            <person name="Omar R.F."/>
            <person name="Bergeron M.G."/>
        </authorList>
    </citation>
    <scope>NUCLEOTIDE SEQUENCE [LARGE SCALE GENOMIC DNA]</scope>
    <source>
        <strain evidence="2 3">CCRI-19649</strain>
    </source>
</reference>
<accession>A0A371J570</accession>
<dbReference type="AlphaFoldDB" id="A0A371J570"/>
<feature type="transmembrane region" description="Helical" evidence="1">
    <location>
        <begin position="68"/>
        <end position="90"/>
    </location>
</feature>
<feature type="transmembrane region" description="Helical" evidence="1">
    <location>
        <begin position="110"/>
        <end position="130"/>
    </location>
</feature>